<accession>A0A9P8VWC7</accession>
<dbReference type="InterPro" id="IPR013083">
    <property type="entry name" value="Znf_RING/FYVE/PHD"/>
</dbReference>
<dbReference type="OrthoDB" id="8062037at2759"/>
<dbReference type="Gene3D" id="3.30.40.10">
    <property type="entry name" value="Zinc/RING finger domain, C3HC4 (zinc finger)"/>
    <property type="match status" value="1"/>
</dbReference>
<evidence type="ECO:0000256" key="2">
    <source>
        <dbReference type="SAM" id="Phobius"/>
    </source>
</evidence>
<dbReference type="EMBL" id="JAGPYM010000027">
    <property type="protein sequence ID" value="KAH6880000.1"/>
    <property type="molecule type" value="Genomic_DNA"/>
</dbReference>
<name>A0A9P8VWC7_9HYPO</name>
<dbReference type="GO" id="GO:0006511">
    <property type="term" value="P:ubiquitin-dependent protein catabolic process"/>
    <property type="evidence" value="ECO:0007669"/>
    <property type="project" value="TreeGrafter"/>
</dbReference>
<keyword evidence="1" id="KW-0863">Zinc-finger</keyword>
<comment type="caution">
    <text evidence="4">The sequence shown here is derived from an EMBL/GenBank/DDBJ whole genome shotgun (WGS) entry which is preliminary data.</text>
</comment>
<keyword evidence="2" id="KW-1133">Transmembrane helix</keyword>
<evidence type="ECO:0000313" key="5">
    <source>
        <dbReference type="Proteomes" id="UP000777438"/>
    </source>
</evidence>
<feature type="domain" description="RING-type" evidence="3">
    <location>
        <begin position="136"/>
        <end position="178"/>
    </location>
</feature>
<dbReference type="PANTHER" id="PTHR22765">
    <property type="entry name" value="RING FINGER AND PROTEASE ASSOCIATED DOMAIN-CONTAINING"/>
    <property type="match status" value="1"/>
</dbReference>
<dbReference type="PROSITE" id="PS50089">
    <property type="entry name" value="ZF_RING_2"/>
    <property type="match status" value="1"/>
</dbReference>
<dbReference type="PANTHER" id="PTHR22765:SF434">
    <property type="entry name" value="GB|AAD18119.1-RELATED"/>
    <property type="match status" value="1"/>
</dbReference>
<dbReference type="SMART" id="SM00184">
    <property type="entry name" value="RING"/>
    <property type="match status" value="1"/>
</dbReference>
<dbReference type="GO" id="GO:0061630">
    <property type="term" value="F:ubiquitin protein ligase activity"/>
    <property type="evidence" value="ECO:0007669"/>
    <property type="project" value="TreeGrafter"/>
</dbReference>
<sequence>MPTLPINLRSYNISCLQRHNMNSSTSTRIESAQATSTSLNDDVDFSSSSRIPVYVPLAILFGAMAIILLTCTYWLVKRRESEPRGIRLNDPEATITSSTIERLDNVALAQQYRNWRGQTRDCPRHLPLSSNETLVCVICLEPMQGRQMIRSLPCEHVFHSECITKWFLKKHVTCPVCKKDCIPRTASIIKPLPHAVTRPQPM</sequence>
<proteinExistence type="predicted"/>
<feature type="transmembrane region" description="Helical" evidence="2">
    <location>
        <begin position="53"/>
        <end position="76"/>
    </location>
</feature>
<reference evidence="4 5" key="1">
    <citation type="journal article" date="2021" name="Nat. Commun.">
        <title>Genetic determinants of endophytism in the Arabidopsis root mycobiome.</title>
        <authorList>
            <person name="Mesny F."/>
            <person name="Miyauchi S."/>
            <person name="Thiergart T."/>
            <person name="Pickel B."/>
            <person name="Atanasova L."/>
            <person name="Karlsson M."/>
            <person name="Huettel B."/>
            <person name="Barry K.W."/>
            <person name="Haridas S."/>
            <person name="Chen C."/>
            <person name="Bauer D."/>
            <person name="Andreopoulos W."/>
            <person name="Pangilinan J."/>
            <person name="LaButti K."/>
            <person name="Riley R."/>
            <person name="Lipzen A."/>
            <person name="Clum A."/>
            <person name="Drula E."/>
            <person name="Henrissat B."/>
            <person name="Kohler A."/>
            <person name="Grigoriev I.V."/>
            <person name="Martin F.M."/>
            <person name="Hacquard S."/>
        </authorList>
    </citation>
    <scope>NUCLEOTIDE SEQUENCE [LARGE SCALE GENOMIC DNA]</scope>
    <source>
        <strain evidence="4 5">MPI-CAGE-CH-0241</strain>
    </source>
</reference>
<keyword evidence="1" id="KW-0479">Metal-binding</keyword>
<evidence type="ECO:0000313" key="4">
    <source>
        <dbReference type="EMBL" id="KAH6880000.1"/>
    </source>
</evidence>
<keyword evidence="5" id="KW-1185">Reference proteome</keyword>
<dbReference type="Proteomes" id="UP000777438">
    <property type="component" value="Unassembled WGS sequence"/>
</dbReference>
<keyword evidence="1" id="KW-0862">Zinc</keyword>
<dbReference type="SUPFAM" id="SSF57850">
    <property type="entry name" value="RING/U-box"/>
    <property type="match status" value="1"/>
</dbReference>
<dbReference type="Pfam" id="PF13639">
    <property type="entry name" value="zf-RING_2"/>
    <property type="match status" value="1"/>
</dbReference>
<evidence type="ECO:0000259" key="3">
    <source>
        <dbReference type="PROSITE" id="PS50089"/>
    </source>
</evidence>
<dbReference type="CDD" id="cd16454">
    <property type="entry name" value="RING-H2_PA-TM-RING"/>
    <property type="match status" value="1"/>
</dbReference>
<protein>
    <recommendedName>
        <fullName evidence="3">RING-type domain-containing protein</fullName>
    </recommendedName>
</protein>
<gene>
    <name evidence="4" type="ORF">B0T10DRAFT_495661</name>
</gene>
<keyword evidence="2" id="KW-0472">Membrane</keyword>
<dbReference type="GO" id="GO:0008270">
    <property type="term" value="F:zinc ion binding"/>
    <property type="evidence" value="ECO:0007669"/>
    <property type="project" value="UniProtKB-KW"/>
</dbReference>
<organism evidence="4 5">
    <name type="scientific">Thelonectria olida</name>
    <dbReference type="NCBI Taxonomy" id="1576542"/>
    <lineage>
        <taxon>Eukaryota</taxon>
        <taxon>Fungi</taxon>
        <taxon>Dikarya</taxon>
        <taxon>Ascomycota</taxon>
        <taxon>Pezizomycotina</taxon>
        <taxon>Sordariomycetes</taxon>
        <taxon>Hypocreomycetidae</taxon>
        <taxon>Hypocreales</taxon>
        <taxon>Nectriaceae</taxon>
        <taxon>Thelonectria</taxon>
    </lineage>
</organism>
<evidence type="ECO:0000256" key="1">
    <source>
        <dbReference type="PROSITE-ProRule" id="PRU00175"/>
    </source>
</evidence>
<dbReference type="AlphaFoldDB" id="A0A9P8VWC7"/>
<dbReference type="InterPro" id="IPR001841">
    <property type="entry name" value="Znf_RING"/>
</dbReference>
<dbReference type="InterPro" id="IPR051826">
    <property type="entry name" value="E3_ubiquitin-ligase_domain"/>
</dbReference>
<keyword evidence="2" id="KW-0812">Transmembrane</keyword>